<organism evidence="2 3">
    <name type="scientific">Penicillium capsulatum</name>
    <dbReference type="NCBI Taxonomy" id="69766"/>
    <lineage>
        <taxon>Eukaryota</taxon>
        <taxon>Fungi</taxon>
        <taxon>Dikarya</taxon>
        <taxon>Ascomycota</taxon>
        <taxon>Pezizomycotina</taxon>
        <taxon>Eurotiomycetes</taxon>
        <taxon>Eurotiomycetidae</taxon>
        <taxon>Eurotiales</taxon>
        <taxon>Aspergillaceae</taxon>
        <taxon>Penicillium</taxon>
    </lineage>
</organism>
<protein>
    <submittedName>
        <fullName evidence="2">Saf domain-containing protein</fullName>
    </submittedName>
</protein>
<evidence type="ECO:0000313" key="3">
    <source>
        <dbReference type="Proteomes" id="UP001146351"/>
    </source>
</evidence>
<gene>
    <name evidence="2" type="ORF">N7492_000062</name>
</gene>
<dbReference type="PANTHER" id="PTHR37850:SF3">
    <property type="entry name" value="BLR7815 PROTEIN"/>
    <property type="match status" value="1"/>
</dbReference>
<dbReference type="Pfam" id="PF01408">
    <property type="entry name" value="GFO_IDH_MocA"/>
    <property type="match status" value="1"/>
</dbReference>
<comment type="caution">
    <text evidence="2">The sequence shown here is derived from an EMBL/GenBank/DDBJ whole genome shotgun (WGS) entry which is preliminary data.</text>
</comment>
<dbReference type="Proteomes" id="UP001146351">
    <property type="component" value="Unassembled WGS sequence"/>
</dbReference>
<dbReference type="InterPro" id="IPR048423">
    <property type="entry name" value="DRL_cat"/>
</dbReference>
<proteinExistence type="predicted"/>
<dbReference type="InterPro" id="IPR000683">
    <property type="entry name" value="Gfo/Idh/MocA-like_OxRdtase_N"/>
</dbReference>
<evidence type="ECO:0000313" key="2">
    <source>
        <dbReference type="EMBL" id="KAJ5182446.1"/>
    </source>
</evidence>
<dbReference type="PANTHER" id="PTHR37850">
    <property type="entry name" value="STRU PROTEIN"/>
    <property type="match status" value="1"/>
</dbReference>
<dbReference type="InterPro" id="IPR036291">
    <property type="entry name" value="NAD(P)-bd_dom_sf"/>
</dbReference>
<reference evidence="2" key="2">
    <citation type="journal article" date="2023" name="IMA Fungus">
        <title>Comparative genomic study of the Penicillium genus elucidates a diverse pangenome and 15 lateral gene transfer events.</title>
        <authorList>
            <person name="Petersen C."/>
            <person name="Sorensen T."/>
            <person name="Nielsen M.R."/>
            <person name="Sondergaard T.E."/>
            <person name="Sorensen J.L."/>
            <person name="Fitzpatrick D.A."/>
            <person name="Frisvad J.C."/>
            <person name="Nielsen K.L."/>
        </authorList>
    </citation>
    <scope>NUCLEOTIDE SEQUENCE</scope>
    <source>
        <strain evidence="2">IBT 21917</strain>
    </source>
</reference>
<dbReference type="CDD" id="cd11616">
    <property type="entry name" value="SAF_DH_OX_like"/>
    <property type="match status" value="1"/>
</dbReference>
<dbReference type="EMBL" id="JAPQKO010000001">
    <property type="protein sequence ID" value="KAJ5182446.1"/>
    <property type="molecule type" value="Genomic_DNA"/>
</dbReference>
<accession>A0A9W9IV52</accession>
<dbReference type="Pfam" id="PF08666">
    <property type="entry name" value="SAF"/>
    <property type="match status" value="1"/>
</dbReference>
<dbReference type="Gene3D" id="3.40.50.720">
    <property type="entry name" value="NAD(P)-binding Rossmann-like Domain"/>
    <property type="match status" value="1"/>
</dbReference>
<dbReference type="OrthoDB" id="3447202at2759"/>
<dbReference type="AlphaFoldDB" id="A0A9W9IV52"/>
<reference evidence="2" key="1">
    <citation type="submission" date="2022-11" db="EMBL/GenBank/DDBJ databases">
        <authorList>
            <person name="Petersen C."/>
        </authorList>
    </citation>
    <scope>NUCLEOTIDE SEQUENCE</scope>
    <source>
        <strain evidence="2">IBT 21917</strain>
    </source>
</reference>
<dbReference type="InterPro" id="IPR013974">
    <property type="entry name" value="SAF"/>
</dbReference>
<dbReference type="SMART" id="SM00858">
    <property type="entry name" value="SAF"/>
    <property type="match status" value="1"/>
</dbReference>
<evidence type="ECO:0000259" key="1">
    <source>
        <dbReference type="SMART" id="SM00858"/>
    </source>
</evidence>
<sequence length="467" mass="50257">MTNLSTKLAQLEATGKPIQVGIIGAGKFGSMYISQSHRTTGVRLAGIADLSAQRAYGALKRTGFPEEKYDTTSTLSIEEGIKANKTAITTDSTQLIAAPGIDVILEVTGNPAAGVRHALLCCEHKKHIVMINVEADVLAGPLLTRKAKEAGVIYSMAYGDQPALIAEMVDWARTAGFDVVCAGKGTKHLPEYHYSTPDTIWTHYGFTEEQLASGDFNPQMFNSFLDGTKSALEMSAVANGCGLSPPTNGLAFPPGGQLEKYGTVEVVSCLEKDGRAVFNDLRWGVYVIIEGNKQPPSPWNSFTGSLDLCIAPGKYQQDCFAQYGLQTDKSGRFAAQYKPYHLIGLELGISIATIMCRGEPTGQCKTFAGDVVATAKRELKVGEKLDGEGGFMVYGKLMPAEASLAIEGLPIGLAHGLILKRDVRKDQGLSWEDVDFGVQSQAVAVRREMEALFREEFKQAGKNTNGN</sequence>
<name>A0A9W9IV52_9EURO</name>
<dbReference type="GO" id="GO:0000166">
    <property type="term" value="F:nucleotide binding"/>
    <property type="evidence" value="ECO:0007669"/>
    <property type="project" value="InterPro"/>
</dbReference>
<dbReference type="Pfam" id="PF21135">
    <property type="entry name" value="DRL_cat"/>
    <property type="match status" value="1"/>
</dbReference>
<feature type="domain" description="SAF" evidence="1">
    <location>
        <begin position="370"/>
        <end position="435"/>
    </location>
</feature>
<dbReference type="SUPFAM" id="SSF51735">
    <property type="entry name" value="NAD(P)-binding Rossmann-fold domains"/>
    <property type="match status" value="1"/>
</dbReference>
<keyword evidence="3" id="KW-1185">Reference proteome</keyword>